<dbReference type="AlphaFoldDB" id="A0A6J4TUD7"/>
<dbReference type="EMBL" id="CADCVX010000534">
    <property type="protein sequence ID" value="CAA9532265.1"/>
    <property type="molecule type" value="Genomic_DNA"/>
</dbReference>
<dbReference type="Gene3D" id="3.40.50.1240">
    <property type="entry name" value="Phosphoglycerate mutase-like"/>
    <property type="match status" value="1"/>
</dbReference>
<sequence length="145" mass="15503">GCFTAPLQAPSSFYVMRHLNTVPGTPDPDLTPEGQRQAQLLANWTAGEPPATIFVSNTRRAQQTAAPLAARLGITPIIYNPADTAGLISDVMKEPHPVLIVGHSNTVPDIVQALAGVRPAPIAHDQFGDIWHIRGRSVAMRRVGS</sequence>
<evidence type="ECO:0000313" key="1">
    <source>
        <dbReference type="EMBL" id="CAA9532265.1"/>
    </source>
</evidence>
<name>A0A6J4TUD7_9SPHN</name>
<evidence type="ECO:0008006" key="2">
    <source>
        <dbReference type="Google" id="ProtNLM"/>
    </source>
</evidence>
<dbReference type="InterPro" id="IPR013078">
    <property type="entry name" value="His_Pase_superF_clade-1"/>
</dbReference>
<organism evidence="1">
    <name type="scientific">uncultured Sphingomonadaceae bacterium</name>
    <dbReference type="NCBI Taxonomy" id="169976"/>
    <lineage>
        <taxon>Bacteria</taxon>
        <taxon>Pseudomonadati</taxon>
        <taxon>Pseudomonadota</taxon>
        <taxon>Alphaproteobacteria</taxon>
        <taxon>Sphingomonadales</taxon>
        <taxon>Sphingomonadaceae</taxon>
        <taxon>environmental samples</taxon>
    </lineage>
</organism>
<dbReference type="SUPFAM" id="SSF53254">
    <property type="entry name" value="Phosphoglycerate mutase-like"/>
    <property type="match status" value="1"/>
</dbReference>
<feature type="non-terminal residue" evidence="1">
    <location>
        <position position="1"/>
    </location>
</feature>
<proteinExistence type="predicted"/>
<gene>
    <name evidence="1" type="ORF">AVDCRST_MAG91-3074</name>
</gene>
<dbReference type="CDD" id="cd07067">
    <property type="entry name" value="HP_PGM_like"/>
    <property type="match status" value="1"/>
</dbReference>
<reference evidence="1" key="1">
    <citation type="submission" date="2020-02" db="EMBL/GenBank/DDBJ databases">
        <authorList>
            <person name="Meier V. D."/>
        </authorList>
    </citation>
    <scope>NUCLEOTIDE SEQUENCE</scope>
    <source>
        <strain evidence="1">AVDCRST_MAG91</strain>
    </source>
</reference>
<protein>
    <recommendedName>
        <fullName evidence="2">Histidine phosphatase family protein</fullName>
    </recommendedName>
</protein>
<dbReference type="Pfam" id="PF00300">
    <property type="entry name" value="His_Phos_1"/>
    <property type="match status" value="1"/>
</dbReference>
<dbReference type="InterPro" id="IPR029033">
    <property type="entry name" value="His_PPase_superfam"/>
</dbReference>
<dbReference type="SMART" id="SM00855">
    <property type="entry name" value="PGAM"/>
    <property type="match status" value="1"/>
</dbReference>
<accession>A0A6J4TUD7</accession>